<name>L7CDE8_RHOBT</name>
<feature type="compositionally biased region" description="Low complexity" evidence="1">
    <location>
        <begin position="1"/>
        <end position="17"/>
    </location>
</feature>
<evidence type="ECO:0000256" key="1">
    <source>
        <dbReference type="SAM" id="MobiDB-lite"/>
    </source>
</evidence>
<dbReference type="Proteomes" id="UP000010959">
    <property type="component" value="Unassembled WGS sequence"/>
</dbReference>
<evidence type="ECO:0000313" key="2">
    <source>
        <dbReference type="EMBL" id="ELP32003.1"/>
    </source>
</evidence>
<feature type="region of interest" description="Disordered" evidence="1">
    <location>
        <begin position="1"/>
        <end position="33"/>
    </location>
</feature>
<organism evidence="2 3">
    <name type="scientific">Rhodopirellula baltica SWK14</name>
    <dbReference type="NCBI Taxonomy" id="993516"/>
    <lineage>
        <taxon>Bacteria</taxon>
        <taxon>Pseudomonadati</taxon>
        <taxon>Planctomycetota</taxon>
        <taxon>Planctomycetia</taxon>
        <taxon>Pirellulales</taxon>
        <taxon>Pirellulaceae</taxon>
        <taxon>Rhodopirellula</taxon>
    </lineage>
</organism>
<proteinExistence type="predicted"/>
<reference evidence="2 3" key="1">
    <citation type="journal article" date="2013" name="Mar. Genomics">
        <title>Expression of sulfatases in Rhodopirellula baltica and the diversity of sulfatases in the genus Rhodopirellula.</title>
        <authorList>
            <person name="Wegner C.E."/>
            <person name="Richter-Heitmann T."/>
            <person name="Klindworth A."/>
            <person name="Klockow C."/>
            <person name="Richter M."/>
            <person name="Achstetter T."/>
            <person name="Glockner F.O."/>
            <person name="Harder J."/>
        </authorList>
    </citation>
    <scope>NUCLEOTIDE SEQUENCE [LARGE SCALE GENOMIC DNA]</scope>
    <source>
        <strain evidence="2 3">SWK14</strain>
    </source>
</reference>
<comment type="caution">
    <text evidence="2">The sequence shown here is derived from an EMBL/GenBank/DDBJ whole genome shotgun (WGS) entry which is preliminary data.</text>
</comment>
<protein>
    <submittedName>
        <fullName evidence="2">Uncharacterized protein</fullName>
    </submittedName>
</protein>
<evidence type="ECO:0000313" key="3">
    <source>
        <dbReference type="Proteomes" id="UP000010959"/>
    </source>
</evidence>
<dbReference type="EMBL" id="AMWG01000117">
    <property type="protein sequence ID" value="ELP32003.1"/>
    <property type="molecule type" value="Genomic_DNA"/>
</dbReference>
<dbReference type="AlphaFoldDB" id="L7CDE8"/>
<gene>
    <name evidence="2" type="ORF">RBSWK_04158</name>
</gene>
<sequence>MSRPSAANAKPVAVKAANHNDLTPPPTTEETENTVVLWRKRRFQS</sequence>
<accession>L7CDE8</accession>